<proteinExistence type="predicted"/>
<reference evidence="2" key="1">
    <citation type="submission" date="2020-02" db="EMBL/GenBank/DDBJ databases">
        <authorList>
            <person name="Palmer J.M."/>
        </authorList>
    </citation>
    <scope>NUCLEOTIDE SEQUENCE</scope>
    <source>
        <strain evidence="2">EPUS1.4</strain>
        <tissue evidence="2">Thallus</tissue>
    </source>
</reference>
<dbReference type="Proteomes" id="UP000606974">
    <property type="component" value="Unassembled WGS sequence"/>
</dbReference>
<evidence type="ECO:0000256" key="1">
    <source>
        <dbReference type="SAM" id="MobiDB-lite"/>
    </source>
</evidence>
<protein>
    <submittedName>
        <fullName evidence="2">Uncharacterized protein</fullName>
    </submittedName>
</protein>
<evidence type="ECO:0000313" key="3">
    <source>
        <dbReference type="Proteomes" id="UP000606974"/>
    </source>
</evidence>
<feature type="compositionally biased region" description="Basic and acidic residues" evidence="1">
    <location>
        <begin position="59"/>
        <end position="68"/>
    </location>
</feature>
<gene>
    <name evidence="2" type="ORF">GJ744_000522</name>
</gene>
<accession>A0A8H7ABB6</accession>
<feature type="region of interest" description="Disordered" evidence="1">
    <location>
        <begin position="49"/>
        <end position="68"/>
    </location>
</feature>
<name>A0A8H7ABB6_9EURO</name>
<dbReference type="AlphaFoldDB" id="A0A8H7ABB6"/>
<organism evidence="2 3">
    <name type="scientific">Endocarpon pusillum</name>
    <dbReference type="NCBI Taxonomy" id="364733"/>
    <lineage>
        <taxon>Eukaryota</taxon>
        <taxon>Fungi</taxon>
        <taxon>Dikarya</taxon>
        <taxon>Ascomycota</taxon>
        <taxon>Pezizomycotina</taxon>
        <taxon>Eurotiomycetes</taxon>
        <taxon>Chaetothyriomycetidae</taxon>
        <taxon>Verrucariales</taxon>
        <taxon>Verrucariaceae</taxon>
        <taxon>Endocarpon</taxon>
    </lineage>
</organism>
<comment type="caution">
    <text evidence="2">The sequence shown here is derived from an EMBL/GenBank/DDBJ whole genome shotgun (WGS) entry which is preliminary data.</text>
</comment>
<evidence type="ECO:0000313" key="2">
    <source>
        <dbReference type="EMBL" id="KAF7505673.1"/>
    </source>
</evidence>
<dbReference type="EMBL" id="JAACFV010000103">
    <property type="protein sequence ID" value="KAF7505673.1"/>
    <property type="molecule type" value="Genomic_DNA"/>
</dbReference>
<sequence>MPRDWADGQKLSPIHDINICRSLRSPVPDSVHRTQETVADVGHQDLSSVQSNRGRFNNAKHDFGKVTG</sequence>
<keyword evidence="3" id="KW-1185">Reference proteome</keyword>